<evidence type="ECO:0000313" key="1">
    <source>
        <dbReference type="EMBL" id="KAK8067618.1"/>
    </source>
</evidence>
<dbReference type="EMBL" id="JAQQWM010000004">
    <property type="protein sequence ID" value="KAK8067618.1"/>
    <property type="molecule type" value="Genomic_DNA"/>
</dbReference>
<comment type="caution">
    <text evidence="1">The sequence shown here is derived from an EMBL/GenBank/DDBJ whole genome shotgun (WGS) entry which is preliminary data.</text>
</comment>
<dbReference type="Proteomes" id="UP001446871">
    <property type="component" value="Unassembled WGS sequence"/>
</dbReference>
<evidence type="ECO:0000313" key="2">
    <source>
        <dbReference type="Proteomes" id="UP001446871"/>
    </source>
</evidence>
<protein>
    <submittedName>
        <fullName evidence="1">Uncharacterized protein</fullName>
    </submittedName>
</protein>
<proteinExistence type="predicted"/>
<reference evidence="1 2" key="1">
    <citation type="submission" date="2023-01" db="EMBL/GenBank/DDBJ databases">
        <title>Analysis of 21 Apiospora genomes using comparative genomics revels a genus with tremendous synthesis potential of carbohydrate active enzymes and secondary metabolites.</title>
        <authorList>
            <person name="Sorensen T."/>
        </authorList>
    </citation>
    <scope>NUCLEOTIDE SEQUENCE [LARGE SCALE GENOMIC DNA]</scope>
    <source>
        <strain evidence="1 2">CBS 83171</strain>
    </source>
</reference>
<gene>
    <name evidence="1" type="ORF">PG996_006730</name>
</gene>
<accession>A0ABR1V8U3</accession>
<name>A0ABR1V8U3_9PEZI</name>
<organism evidence="1 2">
    <name type="scientific">Apiospora saccharicola</name>
    <dbReference type="NCBI Taxonomy" id="335842"/>
    <lineage>
        <taxon>Eukaryota</taxon>
        <taxon>Fungi</taxon>
        <taxon>Dikarya</taxon>
        <taxon>Ascomycota</taxon>
        <taxon>Pezizomycotina</taxon>
        <taxon>Sordariomycetes</taxon>
        <taxon>Xylariomycetidae</taxon>
        <taxon>Amphisphaeriales</taxon>
        <taxon>Apiosporaceae</taxon>
        <taxon>Apiospora</taxon>
    </lineage>
</organism>
<sequence length="145" mass="16157">MGSFGIDFGGRGDETLERCCNPPDDSRPSDFPESPYLYLKEENCDGTELCFTSNPLVADGWKYCVRDAAARLMDELRVEGGQELNYTVEDAMAAQCEVVYYDWLRNPMLVRQPKPEKCSTGVMQASRISKRVLLGVILGVAAFLS</sequence>
<keyword evidence="2" id="KW-1185">Reference proteome</keyword>